<evidence type="ECO:0000313" key="2">
    <source>
        <dbReference type="Proteomes" id="UP000027361"/>
    </source>
</evidence>
<dbReference type="Proteomes" id="UP000027361">
    <property type="component" value="Unassembled WGS sequence"/>
</dbReference>
<dbReference type="GeneID" id="25264647"/>
<keyword evidence="2" id="KW-1185">Reference proteome</keyword>
<dbReference type="InParanoid" id="A0A066VUY3"/>
<dbReference type="OrthoDB" id="3354845at2759"/>
<organism evidence="1 2">
    <name type="scientific">Tilletiaria anomala (strain ATCC 24038 / CBS 436.72 / UBC 951)</name>
    <dbReference type="NCBI Taxonomy" id="1037660"/>
    <lineage>
        <taxon>Eukaryota</taxon>
        <taxon>Fungi</taxon>
        <taxon>Dikarya</taxon>
        <taxon>Basidiomycota</taxon>
        <taxon>Ustilaginomycotina</taxon>
        <taxon>Exobasidiomycetes</taxon>
        <taxon>Georgefischeriales</taxon>
        <taxon>Tilletiariaceae</taxon>
        <taxon>Tilletiaria</taxon>
    </lineage>
</organism>
<evidence type="ECO:0000313" key="1">
    <source>
        <dbReference type="EMBL" id="KDN44098.1"/>
    </source>
</evidence>
<dbReference type="OMA" id="IDQHAHK"/>
<dbReference type="RefSeq" id="XP_013242636.1">
    <property type="nucleotide sequence ID" value="XM_013387182.1"/>
</dbReference>
<gene>
    <name evidence="1" type="ORF">K437DRAFT_257238</name>
</gene>
<reference evidence="1 2" key="1">
    <citation type="submission" date="2014-05" db="EMBL/GenBank/DDBJ databases">
        <title>Draft genome sequence of a rare smut relative, Tilletiaria anomala UBC 951.</title>
        <authorList>
            <consortium name="DOE Joint Genome Institute"/>
            <person name="Toome M."/>
            <person name="Kuo A."/>
            <person name="Henrissat B."/>
            <person name="Lipzen A."/>
            <person name="Tritt A."/>
            <person name="Yoshinaga Y."/>
            <person name="Zane M."/>
            <person name="Barry K."/>
            <person name="Grigoriev I.V."/>
            <person name="Spatafora J.W."/>
            <person name="Aimea M.C."/>
        </authorList>
    </citation>
    <scope>NUCLEOTIDE SEQUENCE [LARGE SCALE GENOMIC DNA]</scope>
    <source>
        <strain evidence="1 2">UBC 951</strain>
    </source>
</reference>
<name>A0A066VUY3_TILAU</name>
<protein>
    <submittedName>
        <fullName evidence="1">Uncharacterized protein</fullName>
    </submittedName>
</protein>
<dbReference type="EMBL" id="JMSN01000055">
    <property type="protein sequence ID" value="KDN44098.1"/>
    <property type="molecule type" value="Genomic_DNA"/>
</dbReference>
<proteinExistence type="predicted"/>
<accession>A0A066VUY3</accession>
<dbReference type="STRING" id="1037660.A0A066VUY3"/>
<dbReference type="HOGENOM" id="CLU_093212_0_0_1"/>
<sequence>MPENFSKLSLGNTEDFDHVLATISAHAASVANRKLAAQSGKSGPDAKQVASDALDQWIQESRRRMEPNLEVNGMEFKNALKQKYSVEPFDEVLSKRVQTLTETTEKLTEEAIISRKTIPSQRAEAIRRRERLWADVELARLASKRTISRVEQDQPQDNRPFIDVPRKQDQKRALEDALAEVSSLQISLLQQSTSARETSSLVKRLRTR</sequence>
<dbReference type="AlphaFoldDB" id="A0A066VUY3"/>
<comment type="caution">
    <text evidence="1">The sequence shown here is derived from an EMBL/GenBank/DDBJ whole genome shotgun (WGS) entry which is preliminary data.</text>
</comment>